<proteinExistence type="predicted"/>
<evidence type="ECO:0000313" key="1">
    <source>
        <dbReference type="EMBL" id="MPM74319.1"/>
    </source>
</evidence>
<dbReference type="AlphaFoldDB" id="A0A645CBL4"/>
<dbReference type="EMBL" id="VSSQ01025883">
    <property type="protein sequence ID" value="MPM74319.1"/>
    <property type="molecule type" value="Genomic_DNA"/>
</dbReference>
<gene>
    <name evidence="1" type="ORF">SDC9_121306</name>
</gene>
<comment type="caution">
    <text evidence="1">The sequence shown here is derived from an EMBL/GenBank/DDBJ whole genome shotgun (WGS) entry which is preliminary data.</text>
</comment>
<sequence>MIRYRLERGTAIAAIKVSDGSVGQLSGQQTVDHFRRRRRRVAQMNAAIVRKPVNLAQLKFRKPRIVLGAGLGVAVTESGQSPLHDAF</sequence>
<protein>
    <submittedName>
        <fullName evidence="1">Uncharacterized protein</fullName>
    </submittedName>
</protein>
<accession>A0A645CBL4</accession>
<name>A0A645CBL4_9ZZZZ</name>
<reference evidence="1" key="1">
    <citation type="submission" date="2019-08" db="EMBL/GenBank/DDBJ databases">
        <authorList>
            <person name="Kucharzyk K."/>
            <person name="Murdoch R.W."/>
            <person name="Higgins S."/>
            <person name="Loffler F."/>
        </authorList>
    </citation>
    <scope>NUCLEOTIDE SEQUENCE</scope>
</reference>
<organism evidence="1">
    <name type="scientific">bioreactor metagenome</name>
    <dbReference type="NCBI Taxonomy" id="1076179"/>
    <lineage>
        <taxon>unclassified sequences</taxon>
        <taxon>metagenomes</taxon>
        <taxon>ecological metagenomes</taxon>
    </lineage>
</organism>